<sequence>MWRTFKSTGSESSYKAHREFSNHLSCIIREARFVYEKRIPGNKNPRSIFKHIRIKLSGPVRSLQLKDDSGVAVHEGDSVANIFADTFVRGVIVEPPLKDLSLSSKYNPDCIEHPSFPSEIVLGKLKKIKTYKSAGPDLISANRGFTLNFDGKIFQVGRPSPLNVVWIWMFTFAAASPRFFQIF</sequence>
<organism evidence="1 2">
    <name type="scientific">Zophobas morio</name>
    <dbReference type="NCBI Taxonomy" id="2755281"/>
    <lineage>
        <taxon>Eukaryota</taxon>
        <taxon>Metazoa</taxon>
        <taxon>Ecdysozoa</taxon>
        <taxon>Arthropoda</taxon>
        <taxon>Hexapoda</taxon>
        <taxon>Insecta</taxon>
        <taxon>Pterygota</taxon>
        <taxon>Neoptera</taxon>
        <taxon>Endopterygota</taxon>
        <taxon>Coleoptera</taxon>
        <taxon>Polyphaga</taxon>
        <taxon>Cucujiformia</taxon>
        <taxon>Tenebrionidae</taxon>
        <taxon>Zophobas</taxon>
    </lineage>
</organism>
<dbReference type="Proteomes" id="UP001168821">
    <property type="component" value="Unassembled WGS sequence"/>
</dbReference>
<dbReference type="AlphaFoldDB" id="A0AA38M6V1"/>
<evidence type="ECO:0000313" key="2">
    <source>
        <dbReference type="Proteomes" id="UP001168821"/>
    </source>
</evidence>
<comment type="caution">
    <text evidence="1">The sequence shown here is derived from an EMBL/GenBank/DDBJ whole genome shotgun (WGS) entry which is preliminary data.</text>
</comment>
<protein>
    <submittedName>
        <fullName evidence="1">Uncharacterized protein</fullName>
    </submittedName>
</protein>
<evidence type="ECO:0000313" key="1">
    <source>
        <dbReference type="EMBL" id="KAJ3645621.1"/>
    </source>
</evidence>
<gene>
    <name evidence="1" type="ORF">Zmor_023262</name>
</gene>
<accession>A0AA38M6V1</accession>
<proteinExistence type="predicted"/>
<keyword evidence="2" id="KW-1185">Reference proteome</keyword>
<dbReference type="EMBL" id="JALNTZ010000007">
    <property type="protein sequence ID" value="KAJ3645621.1"/>
    <property type="molecule type" value="Genomic_DNA"/>
</dbReference>
<reference evidence="1" key="1">
    <citation type="journal article" date="2023" name="G3 (Bethesda)">
        <title>Whole genome assemblies of Zophobas morio and Tenebrio molitor.</title>
        <authorList>
            <person name="Kaur S."/>
            <person name="Stinson S.A."/>
            <person name="diCenzo G.C."/>
        </authorList>
    </citation>
    <scope>NUCLEOTIDE SEQUENCE</scope>
    <source>
        <strain evidence="1">QUZm001</strain>
    </source>
</reference>
<name>A0AA38M6V1_9CUCU</name>